<evidence type="ECO:0000313" key="3">
    <source>
        <dbReference type="Proteomes" id="UP000032675"/>
    </source>
</evidence>
<comment type="caution">
    <text evidence="2">The sequence shown here is derived from an EMBL/GenBank/DDBJ whole genome shotgun (WGS) entry which is preliminary data.</text>
</comment>
<dbReference type="AlphaFoldDB" id="A0A0D6Q226"/>
<name>A0A0D6Q226_KOMEU</name>
<accession>A0A0D6Q226</accession>
<feature type="region of interest" description="Disordered" evidence="1">
    <location>
        <begin position="111"/>
        <end position="153"/>
    </location>
</feature>
<protein>
    <submittedName>
        <fullName evidence="2">Uncharacterized protein</fullName>
    </submittedName>
</protein>
<gene>
    <name evidence="2" type="ORF">Geu3261_0163_010</name>
</gene>
<sequence length="153" mass="16133">MNDGIGIMSDDQKNQNDIAAAWSVRGVPADIRSAALRHAKKDGVSVGDWVTSAVREKIKADRNRGKDVVIRGPVSMSDADRVISMLQGLATAGVEIPTSLQRSAVSMLTKVTREVSKGQPKSEISQTVKGSGQTTTANGSTEGEKEAQAPFAP</sequence>
<evidence type="ECO:0000256" key="1">
    <source>
        <dbReference type="SAM" id="MobiDB-lite"/>
    </source>
</evidence>
<proteinExistence type="predicted"/>
<dbReference type="Proteomes" id="UP000032675">
    <property type="component" value="Unassembled WGS sequence"/>
</dbReference>
<organism evidence="2 3">
    <name type="scientific">Komagataeibacter europaeus NBRC 3261</name>
    <dbReference type="NCBI Taxonomy" id="1234669"/>
    <lineage>
        <taxon>Bacteria</taxon>
        <taxon>Pseudomonadati</taxon>
        <taxon>Pseudomonadota</taxon>
        <taxon>Alphaproteobacteria</taxon>
        <taxon>Acetobacterales</taxon>
        <taxon>Acetobacteraceae</taxon>
        <taxon>Komagataeibacter</taxon>
    </lineage>
</organism>
<dbReference type="EMBL" id="BANI01000143">
    <property type="protein sequence ID" value="GAN97343.1"/>
    <property type="molecule type" value="Genomic_DNA"/>
</dbReference>
<feature type="compositionally biased region" description="Polar residues" evidence="1">
    <location>
        <begin position="122"/>
        <end position="141"/>
    </location>
</feature>
<reference evidence="2 3" key="1">
    <citation type="submission" date="2012-11" db="EMBL/GenBank/DDBJ databases">
        <title>Whole genome sequence of Gluconacetobacter europaeus NBRC3261.</title>
        <authorList>
            <person name="Azuma Y."/>
            <person name="Higashiura N."/>
            <person name="Hirakawa H."/>
            <person name="Matsushita K."/>
        </authorList>
    </citation>
    <scope>NUCLEOTIDE SEQUENCE [LARGE SCALE GENOMIC DNA]</scope>
    <source>
        <strain evidence="2 3">NBRC 3261</strain>
    </source>
</reference>
<evidence type="ECO:0000313" key="2">
    <source>
        <dbReference type="EMBL" id="GAN97343.1"/>
    </source>
</evidence>